<evidence type="ECO:0000313" key="1">
    <source>
        <dbReference type="EMBL" id="KAI7994519.1"/>
    </source>
</evidence>
<name>A0ACC0G1M5_9ERIC</name>
<gene>
    <name evidence="1" type="ORF">LOK49_LG11G02321</name>
</gene>
<dbReference type="EMBL" id="CM045769">
    <property type="protein sequence ID" value="KAI7994519.1"/>
    <property type="molecule type" value="Genomic_DNA"/>
</dbReference>
<reference evidence="1 2" key="1">
    <citation type="journal article" date="2022" name="Plant J.">
        <title>Chromosome-level genome of Camellia lanceoleosa provides a valuable resource for understanding genome evolution and self-incompatibility.</title>
        <authorList>
            <person name="Gong W."/>
            <person name="Xiao S."/>
            <person name="Wang L."/>
            <person name="Liao Z."/>
            <person name="Chang Y."/>
            <person name="Mo W."/>
            <person name="Hu G."/>
            <person name="Li W."/>
            <person name="Zhao G."/>
            <person name="Zhu H."/>
            <person name="Hu X."/>
            <person name="Ji K."/>
            <person name="Xiang X."/>
            <person name="Song Q."/>
            <person name="Yuan D."/>
            <person name="Jin S."/>
            <person name="Zhang L."/>
        </authorList>
    </citation>
    <scope>NUCLEOTIDE SEQUENCE [LARGE SCALE GENOMIC DNA]</scope>
    <source>
        <strain evidence="1">SQ_2022a</strain>
    </source>
</reference>
<keyword evidence="2" id="KW-1185">Reference proteome</keyword>
<sequence length="255" mass="28211">MQVAVAQSGGLVPLLSQALNNWGLALQELSAIVPVRDKQAIVKTAINKYGLAEGTSGTEGSVNVKEVSSNELFSQSAIYIAAAHVLKLTYSIRTLGMLRSRFQSLPAALNACLISEEKSEPTKKKGLLKSTFSRNFAQIPSSNEKAAARFAQLWNTIINSFREEDLISDREMDLLLVPYWADRELDLIQWPPFLLASKIPIALDMAKDNNGKDRELKKRIEADDYMSCAVRECYASFQNIIKILVQGGCEKAVIE</sequence>
<accession>A0ACC0G1M5</accession>
<dbReference type="Proteomes" id="UP001060215">
    <property type="component" value="Chromosome 12"/>
</dbReference>
<comment type="caution">
    <text evidence="1">The sequence shown here is derived from an EMBL/GenBank/DDBJ whole genome shotgun (WGS) entry which is preliminary data.</text>
</comment>
<evidence type="ECO:0000313" key="2">
    <source>
        <dbReference type="Proteomes" id="UP001060215"/>
    </source>
</evidence>
<protein>
    <submittedName>
        <fullName evidence="1">Callose synthase 2</fullName>
    </submittedName>
</protein>
<organism evidence="1 2">
    <name type="scientific">Camellia lanceoleosa</name>
    <dbReference type="NCBI Taxonomy" id="1840588"/>
    <lineage>
        <taxon>Eukaryota</taxon>
        <taxon>Viridiplantae</taxon>
        <taxon>Streptophyta</taxon>
        <taxon>Embryophyta</taxon>
        <taxon>Tracheophyta</taxon>
        <taxon>Spermatophyta</taxon>
        <taxon>Magnoliopsida</taxon>
        <taxon>eudicotyledons</taxon>
        <taxon>Gunneridae</taxon>
        <taxon>Pentapetalae</taxon>
        <taxon>asterids</taxon>
        <taxon>Ericales</taxon>
        <taxon>Theaceae</taxon>
        <taxon>Camellia</taxon>
    </lineage>
</organism>
<proteinExistence type="predicted"/>